<evidence type="ECO:0000313" key="2">
    <source>
        <dbReference type="Proteomes" id="UP000325945"/>
    </source>
</evidence>
<organism evidence="1 2">
    <name type="scientific">Aspergillus sergii</name>
    <dbReference type="NCBI Taxonomy" id="1034303"/>
    <lineage>
        <taxon>Eukaryota</taxon>
        <taxon>Fungi</taxon>
        <taxon>Dikarya</taxon>
        <taxon>Ascomycota</taxon>
        <taxon>Pezizomycotina</taxon>
        <taxon>Eurotiomycetes</taxon>
        <taxon>Eurotiomycetidae</taxon>
        <taxon>Eurotiales</taxon>
        <taxon>Aspergillaceae</taxon>
        <taxon>Aspergillus</taxon>
        <taxon>Aspergillus subgen. Circumdati</taxon>
    </lineage>
</organism>
<proteinExistence type="predicted"/>
<gene>
    <name evidence="1" type="ORF">BDV39DRAFT_167090</name>
</gene>
<dbReference type="EMBL" id="ML741765">
    <property type="protein sequence ID" value="KAE8332469.1"/>
    <property type="molecule type" value="Genomic_DNA"/>
</dbReference>
<name>A0A5N6XK12_9EURO</name>
<reference evidence="2" key="1">
    <citation type="submission" date="2019-04" db="EMBL/GenBank/DDBJ databases">
        <title>Friends and foes A comparative genomics studyof 23 Aspergillus species from section Flavi.</title>
        <authorList>
            <consortium name="DOE Joint Genome Institute"/>
            <person name="Kjaerbolling I."/>
            <person name="Vesth T."/>
            <person name="Frisvad J.C."/>
            <person name="Nybo J.L."/>
            <person name="Theobald S."/>
            <person name="Kildgaard S."/>
            <person name="Isbrandt T."/>
            <person name="Kuo A."/>
            <person name="Sato A."/>
            <person name="Lyhne E.K."/>
            <person name="Kogle M.E."/>
            <person name="Wiebenga A."/>
            <person name="Kun R.S."/>
            <person name="Lubbers R.J."/>
            <person name="Makela M.R."/>
            <person name="Barry K."/>
            <person name="Chovatia M."/>
            <person name="Clum A."/>
            <person name="Daum C."/>
            <person name="Haridas S."/>
            <person name="He G."/>
            <person name="LaButti K."/>
            <person name="Lipzen A."/>
            <person name="Mondo S."/>
            <person name="Riley R."/>
            <person name="Salamov A."/>
            <person name="Simmons B.A."/>
            <person name="Magnuson J.K."/>
            <person name="Henrissat B."/>
            <person name="Mortensen U.H."/>
            <person name="Larsen T.O."/>
            <person name="Devries R.P."/>
            <person name="Grigoriev I.V."/>
            <person name="Machida M."/>
            <person name="Baker S.E."/>
            <person name="Andersen M.R."/>
        </authorList>
    </citation>
    <scope>NUCLEOTIDE SEQUENCE [LARGE SCALE GENOMIC DNA]</scope>
    <source>
        <strain evidence="2">CBS 130017</strain>
    </source>
</reference>
<sequence length="451" mass="49854">MDRENAVIGVTEEDLNYIIKELFPLFPRFHTIGPVETPFTSAKVSLTIYEPPIVNIHERCSSDAQLYRRETHSGELNGTSIQLHDRDPALQSPHVEVSNIEFNLRILRCTLSFVHDQPNQPKSQIPTSRSWRCALNLIASLKVHASQTTPSLIVVIHNGKLITTGCEDDSITNGVVVPVLIDYINKEILRPFPIPSVPILKKLNLCVTHISSLNHQLIVYSSTGKTTPQASLPMGNWPGGAFIGVNAALLTAAANLVTQEISETETEDDFKFLNCESNGRTKLGPVSQVRFMDSGLGNVAARIAISYVTHTTLRMPWAIPDITIKFCFDGEADITISVTIEDEKLSVGVRNVNDLVLGVRIDGMPDFLSDLFDMITEVQCTLYKHASNFIFELLSDWQFSVSAFPAPQLPWLKEDDPPLTLLVNDVQISPLDIGENTWLIASGTPNISTEG</sequence>
<keyword evidence="2" id="KW-1185">Reference proteome</keyword>
<dbReference type="AlphaFoldDB" id="A0A5N6XK12"/>
<dbReference type="Proteomes" id="UP000325945">
    <property type="component" value="Unassembled WGS sequence"/>
</dbReference>
<accession>A0A5N6XK12</accession>
<evidence type="ECO:0000313" key="1">
    <source>
        <dbReference type="EMBL" id="KAE8332469.1"/>
    </source>
</evidence>
<protein>
    <submittedName>
        <fullName evidence="1">Uncharacterized protein</fullName>
    </submittedName>
</protein>